<reference evidence="1 2" key="1">
    <citation type="journal article" date="2020" name="Cell">
        <title>Large-Scale Comparative Analyses of Tick Genomes Elucidate Their Genetic Diversity and Vector Capacities.</title>
        <authorList>
            <consortium name="Tick Genome and Microbiome Consortium (TIGMIC)"/>
            <person name="Jia N."/>
            <person name="Wang J."/>
            <person name="Shi W."/>
            <person name="Du L."/>
            <person name="Sun Y."/>
            <person name="Zhan W."/>
            <person name="Jiang J.F."/>
            <person name="Wang Q."/>
            <person name="Zhang B."/>
            <person name="Ji P."/>
            <person name="Bell-Sakyi L."/>
            <person name="Cui X.M."/>
            <person name="Yuan T.T."/>
            <person name="Jiang B.G."/>
            <person name="Yang W.F."/>
            <person name="Lam T.T."/>
            <person name="Chang Q.C."/>
            <person name="Ding S.J."/>
            <person name="Wang X.J."/>
            <person name="Zhu J.G."/>
            <person name="Ruan X.D."/>
            <person name="Zhao L."/>
            <person name="Wei J.T."/>
            <person name="Ye R.Z."/>
            <person name="Que T.C."/>
            <person name="Du C.H."/>
            <person name="Zhou Y.H."/>
            <person name="Cheng J.X."/>
            <person name="Dai P.F."/>
            <person name="Guo W.B."/>
            <person name="Han X.H."/>
            <person name="Huang E.J."/>
            <person name="Li L.F."/>
            <person name="Wei W."/>
            <person name="Gao Y.C."/>
            <person name="Liu J.Z."/>
            <person name="Shao H.Z."/>
            <person name="Wang X."/>
            <person name="Wang C.C."/>
            <person name="Yang T.C."/>
            <person name="Huo Q.B."/>
            <person name="Li W."/>
            <person name="Chen H.Y."/>
            <person name="Chen S.E."/>
            <person name="Zhou L.G."/>
            <person name="Ni X.B."/>
            <person name="Tian J.H."/>
            <person name="Sheng Y."/>
            <person name="Liu T."/>
            <person name="Pan Y.S."/>
            <person name="Xia L.Y."/>
            <person name="Li J."/>
            <person name="Zhao F."/>
            <person name="Cao W.C."/>
        </authorList>
    </citation>
    <scope>NUCLEOTIDE SEQUENCE [LARGE SCALE GENOMIC DNA]</scope>
    <source>
        <strain evidence="1">Iper-2018</strain>
    </source>
</reference>
<accession>A0AC60QZA6</accession>
<sequence length="116" mass="12691">MCQAAVIAPLVPFQLIPAAIVSDVKKQQFLKKQEWNIPGFWGTFCAWAALGCHQKGRAAVACMSKQQARHSLVLVEHLCTAVVEDSTVAHEARPDSEQVKELKLGSSDGLVIEIEH</sequence>
<evidence type="ECO:0000313" key="2">
    <source>
        <dbReference type="Proteomes" id="UP000805193"/>
    </source>
</evidence>
<protein>
    <submittedName>
        <fullName evidence="1">Uncharacterized protein</fullName>
    </submittedName>
</protein>
<name>A0AC60QZA6_IXOPE</name>
<dbReference type="EMBL" id="JABSTQ010001139">
    <property type="protein sequence ID" value="KAG0444959.1"/>
    <property type="molecule type" value="Genomic_DNA"/>
</dbReference>
<keyword evidence="2" id="KW-1185">Reference proteome</keyword>
<gene>
    <name evidence="1" type="ORF">HPB47_011034</name>
</gene>
<proteinExistence type="predicted"/>
<comment type="caution">
    <text evidence="1">The sequence shown here is derived from an EMBL/GenBank/DDBJ whole genome shotgun (WGS) entry which is preliminary data.</text>
</comment>
<evidence type="ECO:0000313" key="1">
    <source>
        <dbReference type="EMBL" id="KAG0444959.1"/>
    </source>
</evidence>
<organism evidence="1 2">
    <name type="scientific">Ixodes persulcatus</name>
    <name type="common">Taiga tick</name>
    <dbReference type="NCBI Taxonomy" id="34615"/>
    <lineage>
        <taxon>Eukaryota</taxon>
        <taxon>Metazoa</taxon>
        <taxon>Ecdysozoa</taxon>
        <taxon>Arthropoda</taxon>
        <taxon>Chelicerata</taxon>
        <taxon>Arachnida</taxon>
        <taxon>Acari</taxon>
        <taxon>Parasitiformes</taxon>
        <taxon>Ixodida</taxon>
        <taxon>Ixodoidea</taxon>
        <taxon>Ixodidae</taxon>
        <taxon>Ixodinae</taxon>
        <taxon>Ixodes</taxon>
    </lineage>
</organism>
<dbReference type="Proteomes" id="UP000805193">
    <property type="component" value="Unassembled WGS sequence"/>
</dbReference>